<dbReference type="Proteomes" id="UP000231279">
    <property type="component" value="Unassembled WGS sequence"/>
</dbReference>
<dbReference type="EMBL" id="NKXS01002360">
    <property type="protein sequence ID" value="PIN14042.1"/>
    <property type="molecule type" value="Genomic_DNA"/>
</dbReference>
<comment type="caution">
    <text evidence="1">The sequence shown here is derived from an EMBL/GenBank/DDBJ whole genome shotgun (WGS) entry which is preliminary data.</text>
</comment>
<gene>
    <name evidence="1" type="ORF">CDL12_13339</name>
</gene>
<sequence>MKKENMGFILLKKITFLLLLFSAAIFATSFAGRPSKLVHGPELKEVATHHEELGKWEQELNNEESVIHETTMVHAASVIM</sequence>
<evidence type="ECO:0000313" key="1">
    <source>
        <dbReference type="EMBL" id="PIN14042.1"/>
    </source>
</evidence>
<reference evidence="2" key="1">
    <citation type="journal article" date="2018" name="Gigascience">
        <title>Genome assembly of the Pink Ipe (Handroanthus impetiginosus, Bignoniaceae), a highly valued, ecologically keystone Neotropical timber forest tree.</title>
        <authorList>
            <person name="Silva-Junior O.B."/>
            <person name="Grattapaglia D."/>
            <person name="Novaes E."/>
            <person name="Collevatti R.G."/>
        </authorList>
    </citation>
    <scope>NUCLEOTIDE SEQUENCE [LARGE SCALE GENOMIC DNA]</scope>
    <source>
        <strain evidence="2">cv. UFG-1</strain>
    </source>
</reference>
<keyword evidence="2" id="KW-1185">Reference proteome</keyword>
<accession>A0A2G9H944</accession>
<name>A0A2G9H944_9LAMI</name>
<organism evidence="1 2">
    <name type="scientific">Handroanthus impetiginosus</name>
    <dbReference type="NCBI Taxonomy" id="429701"/>
    <lineage>
        <taxon>Eukaryota</taxon>
        <taxon>Viridiplantae</taxon>
        <taxon>Streptophyta</taxon>
        <taxon>Embryophyta</taxon>
        <taxon>Tracheophyta</taxon>
        <taxon>Spermatophyta</taxon>
        <taxon>Magnoliopsida</taxon>
        <taxon>eudicotyledons</taxon>
        <taxon>Gunneridae</taxon>
        <taxon>Pentapetalae</taxon>
        <taxon>asterids</taxon>
        <taxon>lamiids</taxon>
        <taxon>Lamiales</taxon>
        <taxon>Bignoniaceae</taxon>
        <taxon>Crescentiina</taxon>
        <taxon>Tabebuia alliance</taxon>
        <taxon>Handroanthus</taxon>
    </lineage>
</organism>
<dbReference type="AlphaFoldDB" id="A0A2G9H944"/>
<proteinExistence type="predicted"/>
<protein>
    <submittedName>
        <fullName evidence="1">Uncharacterized protein</fullName>
    </submittedName>
</protein>
<evidence type="ECO:0000313" key="2">
    <source>
        <dbReference type="Proteomes" id="UP000231279"/>
    </source>
</evidence>